<sequence>MPVLKADAYGHGLIETAKILRKMDVKYIGVATLGEAILLRKTGDKGRVLSWLYDIDGQEFKDGLKLNLDIAIFDEK</sequence>
<dbReference type="EMBL" id="MN740762">
    <property type="protein sequence ID" value="QHS82019.1"/>
    <property type="molecule type" value="Genomic_DNA"/>
</dbReference>
<dbReference type="InterPro" id="IPR029066">
    <property type="entry name" value="PLP-binding_barrel"/>
</dbReference>
<accession>A0A6C0AQA2</accession>
<dbReference type="GO" id="GO:0030632">
    <property type="term" value="P:D-alanine biosynthetic process"/>
    <property type="evidence" value="ECO:0007669"/>
    <property type="project" value="TreeGrafter"/>
</dbReference>
<reference evidence="5" key="1">
    <citation type="journal article" date="2020" name="Nature">
        <title>Giant virus diversity and host interactions through global metagenomics.</title>
        <authorList>
            <person name="Schulz F."/>
            <person name="Roux S."/>
            <person name="Paez-Espino D."/>
            <person name="Jungbluth S."/>
            <person name="Walsh D.A."/>
            <person name="Denef V.J."/>
            <person name="McMahon K.D."/>
            <person name="Konstantinidis K.T."/>
            <person name="Eloe-Fadrosh E.A."/>
            <person name="Kyrpides N.C."/>
            <person name="Woyke T."/>
        </authorList>
    </citation>
    <scope>NUCLEOTIDE SEQUENCE</scope>
    <source>
        <strain evidence="5">GVMAG-S-1101165-79</strain>
    </source>
</reference>
<keyword evidence="3" id="KW-0413">Isomerase</keyword>
<keyword evidence="2" id="KW-0663">Pyridoxal phosphate</keyword>
<evidence type="ECO:0000313" key="5">
    <source>
        <dbReference type="EMBL" id="QHS82019.1"/>
    </source>
</evidence>
<dbReference type="InterPro" id="IPR001608">
    <property type="entry name" value="Ala_racemase_N"/>
</dbReference>
<dbReference type="PANTHER" id="PTHR30511">
    <property type="entry name" value="ALANINE RACEMASE"/>
    <property type="match status" value="1"/>
</dbReference>
<evidence type="ECO:0000256" key="2">
    <source>
        <dbReference type="ARBA" id="ARBA00022898"/>
    </source>
</evidence>
<evidence type="ECO:0000256" key="3">
    <source>
        <dbReference type="ARBA" id="ARBA00023235"/>
    </source>
</evidence>
<dbReference type="AlphaFoldDB" id="A0A6C0AQA2"/>
<dbReference type="GO" id="GO:0030170">
    <property type="term" value="F:pyridoxal phosphate binding"/>
    <property type="evidence" value="ECO:0007669"/>
    <property type="project" value="TreeGrafter"/>
</dbReference>
<comment type="cofactor">
    <cofactor evidence="1">
        <name>pyridoxal 5'-phosphate</name>
        <dbReference type="ChEBI" id="CHEBI:597326"/>
    </cofactor>
</comment>
<organism evidence="5">
    <name type="scientific">viral metagenome</name>
    <dbReference type="NCBI Taxonomy" id="1070528"/>
    <lineage>
        <taxon>unclassified sequences</taxon>
        <taxon>metagenomes</taxon>
        <taxon>organismal metagenomes</taxon>
    </lineage>
</organism>
<dbReference type="InterPro" id="IPR000821">
    <property type="entry name" value="Ala_racemase"/>
</dbReference>
<feature type="domain" description="Alanine racemase N-terminal" evidence="4">
    <location>
        <begin position="1"/>
        <end position="75"/>
    </location>
</feature>
<dbReference type="GO" id="GO:0008784">
    <property type="term" value="F:alanine racemase activity"/>
    <property type="evidence" value="ECO:0007669"/>
    <property type="project" value="TreeGrafter"/>
</dbReference>
<dbReference type="PANTHER" id="PTHR30511:SF0">
    <property type="entry name" value="ALANINE RACEMASE, CATABOLIC-RELATED"/>
    <property type="match status" value="1"/>
</dbReference>
<protein>
    <recommendedName>
        <fullName evidence="4">Alanine racemase N-terminal domain-containing protein</fullName>
    </recommendedName>
</protein>
<dbReference type="SUPFAM" id="SSF51419">
    <property type="entry name" value="PLP-binding barrel"/>
    <property type="match status" value="1"/>
</dbReference>
<evidence type="ECO:0000259" key="4">
    <source>
        <dbReference type="Pfam" id="PF01168"/>
    </source>
</evidence>
<dbReference type="Pfam" id="PF01168">
    <property type="entry name" value="Ala_racemase_N"/>
    <property type="match status" value="1"/>
</dbReference>
<evidence type="ECO:0000256" key="1">
    <source>
        <dbReference type="ARBA" id="ARBA00001933"/>
    </source>
</evidence>
<dbReference type="GO" id="GO:0005829">
    <property type="term" value="C:cytosol"/>
    <property type="evidence" value="ECO:0007669"/>
    <property type="project" value="TreeGrafter"/>
</dbReference>
<proteinExistence type="predicted"/>
<name>A0A6C0AQA2_9ZZZZ</name>
<dbReference type="Gene3D" id="3.20.20.10">
    <property type="entry name" value="Alanine racemase"/>
    <property type="match status" value="1"/>
</dbReference>